<protein>
    <submittedName>
        <fullName evidence="1">DUF3987 domain-containing protein</fullName>
    </submittedName>
</protein>
<dbReference type="EMBL" id="QROC01000034">
    <property type="protein sequence ID" value="RHK91433.1"/>
    <property type="molecule type" value="Genomic_DNA"/>
</dbReference>
<name>A0A415HFU4_9BACE</name>
<evidence type="ECO:0000313" key="2">
    <source>
        <dbReference type="Proteomes" id="UP000284417"/>
    </source>
</evidence>
<accession>A0A415HFU4</accession>
<dbReference type="Pfam" id="PF13148">
    <property type="entry name" value="DUF3987"/>
    <property type="match status" value="2"/>
</dbReference>
<organism evidence="1 2">
    <name type="scientific">Bacteroides xylanisolvens</name>
    <dbReference type="NCBI Taxonomy" id="371601"/>
    <lineage>
        <taxon>Bacteria</taxon>
        <taxon>Pseudomonadati</taxon>
        <taxon>Bacteroidota</taxon>
        <taxon>Bacteroidia</taxon>
        <taxon>Bacteroidales</taxon>
        <taxon>Bacteroidaceae</taxon>
        <taxon>Bacteroides</taxon>
    </lineage>
</organism>
<comment type="caution">
    <text evidence="1">The sequence shown here is derived from an EMBL/GenBank/DDBJ whole genome shotgun (WGS) entry which is preliminary data.</text>
</comment>
<evidence type="ECO:0000313" key="1">
    <source>
        <dbReference type="EMBL" id="RHK91433.1"/>
    </source>
</evidence>
<sequence length="503" mass="57502">MPLRQVMNYPNGEEVVMVDKLHLTNMLRAKVEYNLDGGLPLDVFPDKIQEIILNLSRYENFNVEYVASIIISAMAAAIGNSYQINIRNEWKDSPSLYMMLIGRPGLGKTPPLNFLYKPINDLDDRLDEKYSEELEKYECAKQANGGNDKLKVPKWLTNIISDFTPEAMVEAHWRNPRGIAIIVDEIIGLFNFAKRYNGNNNLIELLLTAYSGGTIKVLRKSSSRHIRVKTPCINVIGTVQTNMLHEVFRKEFIANGFLDRFIFIFPKDRKISRWRRNDNSVPKPDIAGQWATILNKVLEIPCTINETRNVAEPKVLEMTEEAEVYFYDWYNNIIDNVNSIDDDADVESRSMKLNGHAGRLSLIFQIMKWAVGEGDMQPVSLSSVKSAIRMVDYYEDTYHRIQEILLSNTIGDVKEDWLSQLGNTFTASDAIAAAKIYEIPRRTVFYALKKLCQAKQPILKKNKHGEYRKIQHQTSNASCTIALSTQVEELQTKHSAKVHSANE</sequence>
<dbReference type="AlphaFoldDB" id="A0A415HFU4"/>
<dbReference type="Proteomes" id="UP000284417">
    <property type="component" value="Unassembled WGS sequence"/>
</dbReference>
<dbReference type="InterPro" id="IPR025048">
    <property type="entry name" value="DUF3987"/>
</dbReference>
<gene>
    <name evidence="1" type="ORF">DW042_20205</name>
</gene>
<reference evidence="1 2" key="1">
    <citation type="submission" date="2018-08" db="EMBL/GenBank/DDBJ databases">
        <title>A genome reference for cultivated species of the human gut microbiota.</title>
        <authorList>
            <person name="Zou Y."/>
            <person name="Xue W."/>
            <person name="Luo G."/>
        </authorList>
    </citation>
    <scope>NUCLEOTIDE SEQUENCE [LARGE SCALE GENOMIC DNA]</scope>
    <source>
        <strain evidence="1 2">AF39-6AC</strain>
    </source>
</reference>
<proteinExistence type="predicted"/>